<comment type="subcellular location">
    <subcellularLocation>
        <location evidence="1">Cell membrane</location>
        <topology evidence="1">Multi-pass membrane protein</topology>
    </subcellularLocation>
</comment>
<dbReference type="EMBL" id="NFLB01000013">
    <property type="protein sequence ID" value="OUQ04193.1"/>
    <property type="molecule type" value="Genomic_DNA"/>
</dbReference>
<evidence type="ECO:0000256" key="6">
    <source>
        <dbReference type="ARBA" id="ARBA00022958"/>
    </source>
</evidence>
<sequence>MKVEMLKKTKERHSMRPTRQIALSFFMVILIGSILLTLPISNNGEATSYLNNLFIATSATCVTGLVPVVPAEQYNLFGQLVIIMLIQIGGLGFLTFLNLLLVMIRKKISLTNKLVMQEALNQSSLNEIPKFLKNVIKYTFLVEGIGAVLLALVFIPDYGVVKGIYFSIFHSISAFCNAGFDVIGSNSLIGYQTNIIINLVIPGLIIMGGLGFVVWFDVAKVIKKEFKKTSKFSLKHLFTNFSLHTKIVLIMTVILLAVGMIIFYLCEVNNPDTIAKLGLFDQLQVSFFQSATLRTAGFASVDIASLHPSTKFMMCILMFIGGSPAGTAGGIKTVTFAVSILMVYNIYHGRKEVTAFSRRIPKRLIIRSFAIITMAICLVFIGMFILSITENASFIDIAFEVVSAFATVGLSASLTPVLSAIGKIVLIILMYIGRIGPITLIISFARKSYINASKKEVRYTDGNILLG</sequence>
<feature type="transmembrane region" description="Helical" evidence="10">
    <location>
        <begin position="195"/>
        <end position="216"/>
    </location>
</feature>
<evidence type="ECO:0000256" key="9">
    <source>
        <dbReference type="ARBA" id="ARBA00023136"/>
    </source>
</evidence>
<evidence type="ECO:0000256" key="8">
    <source>
        <dbReference type="ARBA" id="ARBA00023065"/>
    </source>
</evidence>
<dbReference type="AlphaFoldDB" id="A0A1Y4E7G6"/>
<organism evidence="11 12">
    <name type="scientific">Thomasclavelia spiroformis</name>
    <dbReference type="NCBI Taxonomy" id="29348"/>
    <lineage>
        <taxon>Bacteria</taxon>
        <taxon>Bacillati</taxon>
        <taxon>Bacillota</taxon>
        <taxon>Erysipelotrichia</taxon>
        <taxon>Erysipelotrichales</taxon>
        <taxon>Coprobacillaceae</taxon>
        <taxon>Thomasclavelia</taxon>
    </lineage>
</organism>
<dbReference type="NCBIfam" id="TIGR00933">
    <property type="entry name" value="2a38"/>
    <property type="match status" value="1"/>
</dbReference>
<dbReference type="GO" id="GO:0005886">
    <property type="term" value="C:plasma membrane"/>
    <property type="evidence" value="ECO:0007669"/>
    <property type="project" value="UniProtKB-SubCell"/>
</dbReference>
<keyword evidence="7 10" id="KW-1133">Transmembrane helix</keyword>
<feature type="transmembrane region" description="Helical" evidence="10">
    <location>
        <begin position="138"/>
        <end position="158"/>
    </location>
</feature>
<evidence type="ECO:0000256" key="7">
    <source>
        <dbReference type="ARBA" id="ARBA00022989"/>
    </source>
</evidence>
<keyword evidence="6" id="KW-0630">Potassium</keyword>
<proteinExistence type="predicted"/>
<dbReference type="PANTHER" id="PTHR32024">
    <property type="entry name" value="TRK SYSTEM POTASSIUM UPTAKE PROTEIN TRKG-RELATED"/>
    <property type="match status" value="1"/>
</dbReference>
<gene>
    <name evidence="11" type="ORF">B5E91_10850</name>
</gene>
<name>A0A1Y4E7G6_9FIRM</name>
<feature type="transmembrane region" description="Helical" evidence="10">
    <location>
        <begin position="316"/>
        <end position="344"/>
    </location>
</feature>
<evidence type="ECO:0000256" key="1">
    <source>
        <dbReference type="ARBA" id="ARBA00004651"/>
    </source>
</evidence>
<dbReference type="InterPro" id="IPR004772">
    <property type="entry name" value="TrkH"/>
</dbReference>
<keyword evidence="8" id="KW-0406">Ion transport</keyword>
<keyword evidence="4" id="KW-0633">Potassium transport</keyword>
<keyword evidence="3" id="KW-1003">Cell membrane</keyword>
<dbReference type="GO" id="GO:0015379">
    <property type="term" value="F:potassium:chloride symporter activity"/>
    <property type="evidence" value="ECO:0007669"/>
    <property type="project" value="InterPro"/>
</dbReference>
<feature type="transmembrane region" description="Helical" evidence="10">
    <location>
        <begin position="247"/>
        <end position="266"/>
    </location>
</feature>
<protein>
    <submittedName>
        <fullName evidence="11">Potassium uptake protein</fullName>
    </submittedName>
</protein>
<feature type="transmembrane region" description="Helical" evidence="10">
    <location>
        <begin position="364"/>
        <end position="385"/>
    </location>
</feature>
<evidence type="ECO:0000256" key="2">
    <source>
        <dbReference type="ARBA" id="ARBA00022448"/>
    </source>
</evidence>
<keyword evidence="2" id="KW-0813">Transport</keyword>
<evidence type="ECO:0000256" key="5">
    <source>
        <dbReference type="ARBA" id="ARBA00022692"/>
    </source>
</evidence>
<comment type="caution">
    <text evidence="11">The sequence shown here is derived from an EMBL/GenBank/DDBJ whole genome shotgun (WGS) entry which is preliminary data.</text>
</comment>
<dbReference type="Pfam" id="PF02386">
    <property type="entry name" value="TrkH"/>
    <property type="match status" value="1"/>
</dbReference>
<dbReference type="PANTHER" id="PTHR32024:SF1">
    <property type="entry name" value="KTR SYSTEM POTASSIUM UPTAKE PROTEIN B"/>
    <property type="match status" value="1"/>
</dbReference>
<feature type="transmembrane region" description="Helical" evidence="10">
    <location>
        <begin position="21"/>
        <end position="40"/>
    </location>
</feature>
<dbReference type="RefSeq" id="WP_087257501.1">
    <property type="nucleotide sequence ID" value="NZ_CAMMFM010000057.1"/>
</dbReference>
<keyword evidence="5 10" id="KW-0812">Transmembrane</keyword>
<feature type="transmembrane region" description="Helical" evidence="10">
    <location>
        <begin position="164"/>
        <end position="183"/>
    </location>
</feature>
<evidence type="ECO:0000256" key="10">
    <source>
        <dbReference type="SAM" id="Phobius"/>
    </source>
</evidence>
<dbReference type="Proteomes" id="UP000196258">
    <property type="component" value="Unassembled WGS sequence"/>
</dbReference>
<reference evidence="12" key="1">
    <citation type="submission" date="2017-04" db="EMBL/GenBank/DDBJ databases">
        <title>Function of individual gut microbiota members based on whole genome sequencing of pure cultures obtained from chicken caecum.</title>
        <authorList>
            <person name="Medvecky M."/>
            <person name="Cejkova D."/>
            <person name="Polansky O."/>
            <person name="Karasova D."/>
            <person name="Kubasova T."/>
            <person name="Cizek A."/>
            <person name="Rychlik I."/>
        </authorList>
    </citation>
    <scope>NUCLEOTIDE SEQUENCE [LARGE SCALE GENOMIC DNA]</scope>
    <source>
        <strain evidence="12">An149</strain>
    </source>
</reference>
<evidence type="ECO:0000256" key="4">
    <source>
        <dbReference type="ARBA" id="ARBA00022538"/>
    </source>
</evidence>
<keyword evidence="9 10" id="KW-0472">Membrane</keyword>
<feature type="transmembrane region" description="Helical" evidence="10">
    <location>
        <begin position="76"/>
        <end position="104"/>
    </location>
</feature>
<feature type="transmembrane region" description="Helical" evidence="10">
    <location>
        <begin position="424"/>
        <end position="445"/>
    </location>
</feature>
<evidence type="ECO:0000313" key="11">
    <source>
        <dbReference type="EMBL" id="OUQ04193.1"/>
    </source>
</evidence>
<accession>A0A1Y4E7G6</accession>
<evidence type="ECO:0000313" key="12">
    <source>
        <dbReference type="Proteomes" id="UP000196258"/>
    </source>
</evidence>
<evidence type="ECO:0000256" key="3">
    <source>
        <dbReference type="ARBA" id="ARBA00022475"/>
    </source>
</evidence>
<dbReference type="InterPro" id="IPR003445">
    <property type="entry name" value="Cat_transpt"/>
</dbReference>